<dbReference type="InterPro" id="IPR007257">
    <property type="entry name" value="GINS_Psf2"/>
</dbReference>
<feature type="compositionally biased region" description="Polar residues" evidence="9">
    <location>
        <begin position="1"/>
        <end position="23"/>
    </location>
</feature>
<evidence type="ECO:0000256" key="6">
    <source>
        <dbReference type="ARBA" id="ARBA00022829"/>
    </source>
</evidence>
<feature type="domain" description="GINS subunit" evidence="10">
    <location>
        <begin position="351"/>
        <end position="500"/>
    </location>
</feature>
<dbReference type="GO" id="GO:0006260">
    <property type="term" value="P:DNA replication"/>
    <property type="evidence" value="ECO:0007669"/>
    <property type="project" value="UniProtKB-KW"/>
</dbReference>
<dbReference type="InterPro" id="IPR021151">
    <property type="entry name" value="GINS_A"/>
</dbReference>
<feature type="domain" description="DNA replication complex GINS protein PSF2 N-terminal" evidence="11">
    <location>
        <begin position="316"/>
        <end position="347"/>
    </location>
</feature>
<evidence type="ECO:0000256" key="5">
    <source>
        <dbReference type="ARBA" id="ARBA00022705"/>
    </source>
</evidence>
<dbReference type="InterPro" id="IPR056784">
    <property type="entry name" value="PSF2_N"/>
</dbReference>
<evidence type="ECO:0000259" key="10">
    <source>
        <dbReference type="Pfam" id="PF05916"/>
    </source>
</evidence>
<name>A0A084B9S9_STACB</name>
<keyword evidence="6" id="KW-0159">Chromosome partition</keyword>
<evidence type="ECO:0000256" key="3">
    <source>
        <dbReference type="ARBA" id="ARBA00013969"/>
    </source>
</evidence>
<feature type="compositionally biased region" description="Acidic residues" evidence="9">
    <location>
        <begin position="518"/>
        <end position="531"/>
    </location>
</feature>
<dbReference type="PANTHER" id="PTHR12772">
    <property type="entry name" value="DNA REPLICATION COMPLEX GINS PROTEIN PSF2"/>
    <property type="match status" value="1"/>
</dbReference>
<evidence type="ECO:0000259" key="11">
    <source>
        <dbReference type="Pfam" id="PF25005"/>
    </source>
</evidence>
<organism evidence="12 13">
    <name type="scientific">Stachybotrys chartarum (strain CBS 109288 / IBT 7711)</name>
    <name type="common">Toxic black mold</name>
    <name type="synonym">Stilbospora chartarum</name>
    <dbReference type="NCBI Taxonomy" id="1280523"/>
    <lineage>
        <taxon>Eukaryota</taxon>
        <taxon>Fungi</taxon>
        <taxon>Dikarya</taxon>
        <taxon>Ascomycota</taxon>
        <taxon>Pezizomycotina</taxon>
        <taxon>Sordariomycetes</taxon>
        <taxon>Hypocreomycetidae</taxon>
        <taxon>Hypocreales</taxon>
        <taxon>Stachybotryaceae</taxon>
        <taxon>Stachybotrys</taxon>
    </lineage>
</organism>
<protein>
    <recommendedName>
        <fullName evidence="4">DNA replication complex GINS protein PSF2</fullName>
    </recommendedName>
    <alternativeName>
        <fullName evidence="3">DNA replication complex GINS protein psf2</fullName>
    </alternativeName>
</protein>
<evidence type="ECO:0000313" key="13">
    <source>
        <dbReference type="Proteomes" id="UP000028045"/>
    </source>
</evidence>
<keyword evidence="13" id="KW-1185">Reference proteome</keyword>
<dbReference type="OrthoDB" id="1938138at2759"/>
<dbReference type="CDD" id="cd21694">
    <property type="entry name" value="GINS_B_Psf2"/>
    <property type="match status" value="1"/>
</dbReference>
<feature type="compositionally biased region" description="Basic and acidic residues" evidence="9">
    <location>
        <begin position="508"/>
        <end position="517"/>
    </location>
</feature>
<dbReference type="CDD" id="cd11712">
    <property type="entry name" value="GINS_A_psf2"/>
    <property type="match status" value="1"/>
</dbReference>
<dbReference type="SUPFAM" id="SSF160059">
    <property type="entry name" value="PriA/YqbF domain"/>
    <property type="match status" value="1"/>
</dbReference>
<comment type="function">
    <text evidence="8">The GINS complex plays an essential role in the initiation of DNA replication. Has a role in chromosome segregation.</text>
</comment>
<feature type="region of interest" description="Disordered" evidence="9">
    <location>
        <begin position="81"/>
        <end position="146"/>
    </location>
</feature>
<dbReference type="GO" id="GO:0007059">
    <property type="term" value="P:chromosome segregation"/>
    <property type="evidence" value="ECO:0007669"/>
    <property type="project" value="UniProtKB-KW"/>
</dbReference>
<dbReference type="AlphaFoldDB" id="A0A084B9S9"/>
<keyword evidence="7" id="KW-0539">Nucleus</keyword>
<evidence type="ECO:0000256" key="1">
    <source>
        <dbReference type="ARBA" id="ARBA00004123"/>
    </source>
</evidence>
<feature type="region of interest" description="Disordered" evidence="9">
    <location>
        <begin position="367"/>
        <end position="386"/>
    </location>
</feature>
<reference evidence="12 13" key="1">
    <citation type="journal article" date="2014" name="BMC Genomics">
        <title>Comparative genome sequencing reveals chemotype-specific gene clusters in the toxigenic black mold Stachybotrys.</title>
        <authorList>
            <person name="Semeiks J."/>
            <person name="Borek D."/>
            <person name="Otwinowski Z."/>
            <person name="Grishin N.V."/>
        </authorList>
    </citation>
    <scope>NUCLEOTIDE SEQUENCE [LARGE SCALE GENOMIC DNA]</scope>
    <source>
        <strain evidence="13">CBS 109288 / IBT 7711</strain>
    </source>
</reference>
<dbReference type="InterPro" id="IPR036224">
    <property type="entry name" value="GINS_bundle-like_dom_sf"/>
</dbReference>
<feature type="region of interest" description="Disordered" evidence="9">
    <location>
        <begin position="508"/>
        <end position="531"/>
    </location>
</feature>
<proteinExistence type="inferred from homology"/>
<feature type="compositionally biased region" description="Polar residues" evidence="9">
    <location>
        <begin position="113"/>
        <end position="126"/>
    </location>
</feature>
<dbReference type="Proteomes" id="UP000028045">
    <property type="component" value="Unassembled WGS sequence"/>
</dbReference>
<evidence type="ECO:0000256" key="8">
    <source>
        <dbReference type="ARBA" id="ARBA00025163"/>
    </source>
</evidence>
<keyword evidence="5" id="KW-0235">DNA replication</keyword>
<evidence type="ECO:0000313" key="12">
    <source>
        <dbReference type="EMBL" id="KEY74308.1"/>
    </source>
</evidence>
<sequence length="531" mass="58351">MNQGGSSERGNANPHSQLPTMTSFPAIKRDRTARAKFPKASEYIQRCDNAFSYRCIKWNGKCSGYQPEFYRGSSASDAEIENADMHSPSSTKQNTDAEASTSRSPGRSTSSTEAFSTPQNHSQQLSLDGLRAEGSATTEDDSSAFGTDFWSEQVPQLVREHAAVQTASSAVHILIMAKQPSLMSADGGEGEDHYSAALGCFGQALREARQATMNREDMLCAILCSMFFAIFEIINGDHRGAEAHLSSGQRLMNEFHRTRTTPGPDRPAPNLRKELKYVLQFLARQAKERDGQGWEQRVPVTRLPYPADPNRLTRPQGTTPALRPPYRRDIPFWLAILLKKQRRANIVPPPWLHPESLRAVIHHETNIDKTGWAPPPPPPARADSRGNARKLTSVIDGDVVLSAPFLPSCTVNAPSGALPYHWFEFAEMFLAHASDDITTSAEVRSLLRDLQEVRAAKMRASTAQLEGGVDGVMSLRGVGAMELAESRGFVTGVVEGVRKIGASAEVARRDEELRGDRDADDDDASDEDMGF</sequence>
<dbReference type="Gene3D" id="3.40.5.50">
    <property type="match status" value="1"/>
</dbReference>
<evidence type="ECO:0000256" key="4">
    <source>
        <dbReference type="ARBA" id="ARBA00015139"/>
    </source>
</evidence>
<dbReference type="GO" id="GO:0000727">
    <property type="term" value="P:double-strand break repair via break-induced replication"/>
    <property type="evidence" value="ECO:0007669"/>
    <property type="project" value="TreeGrafter"/>
</dbReference>
<gene>
    <name evidence="12" type="ORF">S7711_00464</name>
</gene>
<evidence type="ECO:0000256" key="7">
    <source>
        <dbReference type="ARBA" id="ARBA00023242"/>
    </source>
</evidence>
<dbReference type="Pfam" id="PF25005">
    <property type="entry name" value="PSF2_N"/>
    <property type="match status" value="1"/>
</dbReference>
<dbReference type="EMBL" id="KL647645">
    <property type="protein sequence ID" value="KEY74308.1"/>
    <property type="molecule type" value="Genomic_DNA"/>
</dbReference>
<dbReference type="Pfam" id="PF05916">
    <property type="entry name" value="Sld5"/>
    <property type="match status" value="1"/>
</dbReference>
<accession>A0A084B9S9</accession>
<dbReference type="HOGENOM" id="CLU_513055_0_0_1"/>
<dbReference type="GO" id="GO:0000811">
    <property type="term" value="C:GINS complex"/>
    <property type="evidence" value="ECO:0007669"/>
    <property type="project" value="TreeGrafter"/>
</dbReference>
<evidence type="ECO:0000256" key="9">
    <source>
        <dbReference type="SAM" id="MobiDB-lite"/>
    </source>
</evidence>
<dbReference type="Gene3D" id="1.20.58.1020">
    <property type="match status" value="1"/>
</dbReference>
<evidence type="ECO:0000256" key="2">
    <source>
        <dbReference type="ARBA" id="ARBA00010565"/>
    </source>
</evidence>
<dbReference type="FunFam" id="1.20.58.1020:FF:000001">
    <property type="entry name" value="DNA replication complex GINS protein PSF2"/>
    <property type="match status" value="1"/>
</dbReference>
<dbReference type="PANTHER" id="PTHR12772:SF0">
    <property type="entry name" value="DNA REPLICATION COMPLEX GINS PROTEIN PSF2"/>
    <property type="match status" value="1"/>
</dbReference>
<dbReference type="SUPFAM" id="SSF158573">
    <property type="entry name" value="GINS helical bundle-like"/>
    <property type="match status" value="1"/>
</dbReference>
<feature type="region of interest" description="Disordered" evidence="9">
    <location>
        <begin position="1"/>
        <end position="39"/>
    </location>
</feature>
<feature type="compositionally biased region" description="Polar residues" evidence="9">
    <location>
        <begin position="87"/>
        <end position="99"/>
    </location>
</feature>
<comment type="subcellular location">
    <subcellularLocation>
        <location evidence="1">Nucleus</location>
    </subcellularLocation>
</comment>
<feature type="compositionally biased region" description="Low complexity" evidence="9">
    <location>
        <begin position="100"/>
        <end position="112"/>
    </location>
</feature>
<comment type="similarity">
    <text evidence="2">Belongs to the GINS2/PSF2 family.</text>
</comment>